<evidence type="ECO:0000313" key="1">
    <source>
        <dbReference type="EMBL" id="KAH7528366.1"/>
    </source>
</evidence>
<sequence>MCIIGRKYEEKQGKSRFAELSGVMEPLVASSLGDHFPYLGLVDFFTDKHERYESNGFLEMCLQRSSKITPSISLLPKTRVIINAEAIQRDPRIWENQRISFQRGSLWRAGNASMDHKELDMSEANGHNVHKKIPLLLNPIPYSWIHHLRI</sequence>
<gene>
    <name evidence="1" type="ORF">FEM48_Zijuj05G0064900</name>
</gene>
<organism evidence="1 2">
    <name type="scientific">Ziziphus jujuba var. spinosa</name>
    <dbReference type="NCBI Taxonomy" id="714518"/>
    <lineage>
        <taxon>Eukaryota</taxon>
        <taxon>Viridiplantae</taxon>
        <taxon>Streptophyta</taxon>
        <taxon>Embryophyta</taxon>
        <taxon>Tracheophyta</taxon>
        <taxon>Spermatophyta</taxon>
        <taxon>Magnoliopsida</taxon>
        <taxon>eudicotyledons</taxon>
        <taxon>Gunneridae</taxon>
        <taxon>Pentapetalae</taxon>
        <taxon>rosids</taxon>
        <taxon>fabids</taxon>
        <taxon>Rosales</taxon>
        <taxon>Rhamnaceae</taxon>
        <taxon>Paliureae</taxon>
        <taxon>Ziziphus</taxon>
    </lineage>
</organism>
<name>A0A978VDC7_ZIZJJ</name>
<proteinExistence type="predicted"/>
<reference evidence="1" key="1">
    <citation type="journal article" date="2021" name="Front. Plant Sci.">
        <title>Chromosome-Scale Genome Assembly for Chinese Sour Jujube and Insights Into Its Genome Evolution and Domestication Signature.</title>
        <authorList>
            <person name="Shen L.-Y."/>
            <person name="Luo H."/>
            <person name="Wang X.-L."/>
            <person name="Wang X.-M."/>
            <person name="Qiu X.-J."/>
            <person name="Liu H."/>
            <person name="Zhou S.-S."/>
            <person name="Jia K.-H."/>
            <person name="Nie S."/>
            <person name="Bao Y.-T."/>
            <person name="Zhang R.-G."/>
            <person name="Yun Q.-Z."/>
            <person name="Chai Y.-H."/>
            <person name="Lu J.-Y."/>
            <person name="Li Y."/>
            <person name="Zhao S.-W."/>
            <person name="Mao J.-F."/>
            <person name="Jia S.-G."/>
            <person name="Mao Y.-M."/>
        </authorList>
    </citation>
    <scope>NUCLEOTIDE SEQUENCE</scope>
    <source>
        <strain evidence="1">AT0</strain>
        <tissue evidence="1">Leaf</tissue>
    </source>
</reference>
<dbReference type="EMBL" id="JAEACU010000005">
    <property type="protein sequence ID" value="KAH7528366.1"/>
    <property type="molecule type" value="Genomic_DNA"/>
</dbReference>
<dbReference type="Proteomes" id="UP000813462">
    <property type="component" value="Unassembled WGS sequence"/>
</dbReference>
<evidence type="ECO:0000313" key="2">
    <source>
        <dbReference type="Proteomes" id="UP000813462"/>
    </source>
</evidence>
<dbReference type="AlphaFoldDB" id="A0A978VDC7"/>
<protein>
    <submittedName>
        <fullName evidence="1">Uncharacterized protein</fullName>
    </submittedName>
</protein>
<accession>A0A978VDC7</accession>
<comment type="caution">
    <text evidence="1">The sequence shown here is derived from an EMBL/GenBank/DDBJ whole genome shotgun (WGS) entry which is preliminary data.</text>
</comment>